<dbReference type="Pfam" id="PF02844">
    <property type="entry name" value="GARS_N"/>
    <property type="match status" value="1"/>
</dbReference>
<keyword evidence="5 14" id="KW-0436">Ligase</keyword>
<evidence type="ECO:0000256" key="10">
    <source>
        <dbReference type="ARBA" id="ARBA00023211"/>
    </source>
</evidence>
<dbReference type="SUPFAM" id="SSF56059">
    <property type="entry name" value="Glutathione synthetase ATP-binding domain-like"/>
    <property type="match status" value="1"/>
</dbReference>
<dbReference type="SUPFAM" id="SSF51246">
    <property type="entry name" value="Rudiment single hybrid motif"/>
    <property type="match status" value="1"/>
</dbReference>
<evidence type="ECO:0000256" key="7">
    <source>
        <dbReference type="ARBA" id="ARBA00022741"/>
    </source>
</evidence>
<dbReference type="Gene3D" id="3.30.1490.20">
    <property type="entry name" value="ATP-grasp fold, A domain"/>
    <property type="match status" value="1"/>
</dbReference>
<evidence type="ECO:0000256" key="11">
    <source>
        <dbReference type="ARBA" id="ARBA00038345"/>
    </source>
</evidence>
<dbReference type="InterPro" id="IPR011761">
    <property type="entry name" value="ATP-grasp"/>
</dbReference>
<dbReference type="NCBIfam" id="TIGR00877">
    <property type="entry name" value="purD"/>
    <property type="match status" value="1"/>
</dbReference>
<dbReference type="FunFam" id="3.90.600.10:FF:000001">
    <property type="entry name" value="Trifunctional purine biosynthetic protein adenosine-3"/>
    <property type="match status" value="1"/>
</dbReference>
<evidence type="ECO:0000256" key="8">
    <source>
        <dbReference type="ARBA" id="ARBA00022755"/>
    </source>
</evidence>
<evidence type="ECO:0000256" key="5">
    <source>
        <dbReference type="ARBA" id="ARBA00022598"/>
    </source>
</evidence>
<dbReference type="PANTHER" id="PTHR43472">
    <property type="entry name" value="PHOSPHORIBOSYLAMINE--GLYCINE LIGASE"/>
    <property type="match status" value="1"/>
</dbReference>
<evidence type="ECO:0000256" key="3">
    <source>
        <dbReference type="ARBA" id="ARBA00005174"/>
    </source>
</evidence>
<evidence type="ECO:0000256" key="14">
    <source>
        <dbReference type="HAMAP-Rule" id="MF_00138"/>
    </source>
</evidence>
<dbReference type="InterPro" id="IPR037123">
    <property type="entry name" value="PRibGlycinamide_synth_C_sf"/>
</dbReference>
<dbReference type="Gene3D" id="3.30.470.20">
    <property type="entry name" value="ATP-grasp fold, B domain"/>
    <property type="match status" value="1"/>
</dbReference>
<dbReference type="InterPro" id="IPR016185">
    <property type="entry name" value="PreATP-grasp_dom_sf"/>
</dbReference>
<dbReference type="FunFam" id="3.30.1490.20:FF:000006">
    <property type="entry name" value="phosphoribosylamine--glycine ligase, chloroplastic-like"/>
    <property type="match status" value="1"/>
</dbReference>
<evidence type="ECO:0000256" key="12">
    <source>
        <dbReference type="ARBA" id="ARBA00042242"/>
    </source>
</evidence>
<evidence type="ECO:0000256" key="2">
    <source>
        <dbReference type="ARBA" id="ARBA00001946"/>
    </source>
</evidence>
<dbReference type="GO" id="GO:0004637">
    <property type="term" value="F:phosphoribosylamine-glycine ligase activity"/>
    <property type="evidence" value="ECO:0007669"/>
    <property type="project" value="UniProtKB-UniRule"/>
</dbReference>
<dbReference type="HAMAP" id="MF_00138">
    <property type="entry name" value="GARS"/>
    <property type="match status" value="1"/>
</dbReference>
<dbReference type="Proteomes" id="UP000070456">
    <property type="component" value="Unassembled WGS sequence"/>
</dbReference>
<dbReference type="SMART" id="SM01209">
    <property type="entry name" value="GARS_A"/>
    <property type="match status" value="1"/>
</dbReference>
<protein>
    <recommendedName>
        <fullName evidence="4 14">Phosphoribosylamine--glycine ligase</fullName>
        <ecNumber evidence="4 14">6.3.4.13</ecNumber>
    </recommendedName>
    <alternativeName>
        <fullName evidence="14">GARS</fullName>
    </alternativeName>
    <alternativeName>
        <fullName evidence="12 14">Glycinamide ribonucleotide synthetase</fullName>
    </alternativeName>
    <alternativeName>
        <fullName evidence="13 14">Phosphoribosylglycinamide synthetase</fullName>
    </alternativeName>
</protein>
<dbReference type="GO" id="GO:0046872">
    <property type="term" value="F:metal ion binding"/>
    <property type="evidence" value="ECO:0007669"/>
    <property type="project" value="UniProtKB-KW"/>
</dbReference>
<evidence type="ECO:0000313" key="17">
    <source>
        <dbReference type="EMBL" id="KXG73801.1"/>
    </source>
</evidence>
<dbReference type="InterPro" id="IPR020559">
    <property type="entry name" value="PRibGlycinamide_synth_CS"/>
</dbReference>
<dbReference type="EC" id="6.3.4.13" evidence="4 14"/>
<dbReference type="FunFam" id="3.30.470.20:FF:000018">
    <property type="entry name" value="Trifunctional purine biosynthetic protein adenosine-3"/>
    <property type="match status" value="1"/>
</dbReference>
<feature type="domain" description="ATP-grasp" evidence="16">
    <location>
        <begin position="107"/>
        <end position="313"/>
    </location>
</feature>
<dbReference type="EMBL" id="LOEE01000076">
    <property type="protein sequence ID" value="KXG73801.1"/>
    <property type="molecule type" value="Genomic_DNA"/>
</dbReference>
<keyword evidence="10" id="KW-0464">Manganese</keyword>
<dbReference type="Gene3D" id="3.40.50.20">
    <property type="match status" value="1"/>
</dbReference>
<dbReference type="InterPro" id="IPR013815">
    <property type="entry name" value="ATP_grasp_subdomain_1"/>
</dbReference>
<evidence type="ECO:0000256" key="9">
    <source>
        <dbReference type="ARBA" id="ARBA00022840"/>
    </source>
</evidence>
<dbReference type="SMART" id="SM01210">
    <property type="entry name" value="GARS_C"/>
    <property type="match status" value="1"/>
</dbReference>
<dbReference type="RefSeq" id="WP_068557978.1">
    <property type="nucleotide sequence ID" value="NZ_LOEE01000076.1"/>
</dbReference>
<sequence length="422" mass="46152">MKVLIIGSGGREHAIAWKLGQSPRVEKLYCAPGNAGIAGIADIADIKAEDIEALCRFAKEQKIDLTVVGPEAPLVAGIVDRFEEEGLKIFGPNKFCGRLEGSKAFAKDFMVKHGIPTGRYAEFTNLEEAKKAVGMYGYPMVIKADGLAAGKGVVIAANRQEALETLESIMGEKRFGEAGSRVVIEEFLTGIETSILCFVDGETIVPMASAQDYKKIFDGDKGPNTGGMGTYSPSCIYDETIEEAVKNQVLSPIIKGFQKDGFDYKGILFIGLMITKEGPKVLEFNTRFGDPETQVVLTRLETDLLDIMESILQKKLKEQEIKWSQKKTVCVIMASGGYPDDYEKGKVIEGLDAVDEDVVVFHGGTKFEKGKIVTNGGRVLGITAWGDTTAEAREKAYSNVARISFDGMYYRKDIGLLDDFRK</sequence>
<keyword evidence="18" id="KW-1185">Reference proteome</keyword>
<dbReference type="PROSITE" id="PS00184">
    <property type="entry name" value="GARS"/>
    <property type="match status" value="1"/>
</dbReference>
<evidence type="ECO:0000256" key="6">
    <source>
        <dbReference type="ARBA" id="ARBA00022723"/>
    </source>
</evidence>
<evidence type="ECO:0000313" key="18">
    <source>
        <dbReference type="Proteomes" id="UP000070456"/>
    </source>
</evidence>
<gene>
    <name evidence="14 17" type="primary">purD</name>
    <name evidence="17" type="ORF">AN619_28930</name>
</gene>
<evidence type="ECO:0000256" key="13">
    <source>
        <dbReference type="ARBA" id="ARBA00042864"/>
    </source>
</evidence>
<dbReference type="Pfam" id="PF02843">
    <property type="entry name" value="GARS_C"/>
    <property type="match status" value="1"/>
</dbReference>
<dbReference type="GO" id="GO:0005524">
    <property type="term" value="F:ATP binding"/>
    <property type="evidence" value="ECO:0007669"/>
    <property type="project" value="UniProtKB-UniRule"/>
</dbReference>
<dbReference type="Gene3D" id="3.90.600.10">
    <property type="entry name" value="Phosphoribosylglycinamide synthetase, C-terminal domain"/>
    <property type="match status" value="1"/>
</dbReference>
<keyword evidence="8 14" id="KW-0658">Purine biosynthesis</keyword>
<keyword evidence="9 15" id="KW-0067">ATP-binding</keyword>
<comment type="cofactor">
    <cofactor evidence="2">
        <name>Mg(2+)</name>
        <dbReference type="ChEBI" id="CHEBI:18420"/>
    </cofactor>
</comment>
<proteinExistence type="inferred from homology"/>
<dbReference type="InterPro" id="IPR020560">
    <property type="entry name" value="PRibGlycinamide_synth_C-dom"/>
</dbReference>
<dbReference type="UniPathway" id="UPA00074">
    <property type="reaction ID" value="UER00125"/>
</dbReference>
<comment type="caution">
    <text evidence="17">The sequence shown here is derived from an EMBL/GenBank/DDBJ whole genome shotgun (WGS) entry which is preliminary data.</text>
</comment>
<evidence type="ECO:0000256" key="4">
    <source>
        <dbReference type="ARBA" id="ARBA00013255"/>
    </source>
</evidence>
<comment type="cofactor">
    <cofactor evidence="1">
        <name>Mn(2+)</name>
        <dbReference type="ChEBI" id="CHEBI:29035"/>
    </cofactor>
</comment>
<dbReference type="OrthoDB" id="9807240at2"/>
<evidence type="ECO:0000259" key="16">
    <source>
        <dbReference type="PROSITE" id="PS50975"/>
    </source>
</evidence>
<comment type="similarity">
    <text evidence="11 14">Belongs to the GARS family.</text>
</comment>
<comment type="catalytic activity">
    <reaction evidence="14">
        <text>5-phospho-beta-D-ribosylamine + glycine + ATP = N(1)-(5-phospho-beta-D-ribosyl)glycinamide + ADP + phosphate + H(+)</text>
        <dbReference type="Rhea" id="RHEA:17453"/>
        <dbReference type="ChEBI" id="CHEBI:15378"/>
        <dbReference type="ChEBI" id="CHEBI:30616"/>
        <dbReference type="ChEBI" id="CHEBI:43474"/>
        <dbReference type="ChEBI" id="CHEBI:57305"/>
        <dbReference type="ChEBI" id="CHEBI:58681"/>
        <dbReference type="ChEBI" id="CHEBI:143788"/>
        <dbReference type="ChEBI" id="CHEBI:456216"/>
        <dbReference type="EC" id="6.3.4.13"/>
    </reaction>
</comment>
<dbReference type="InterPro" id="IPR000115">
    <property type="entry name" value="PRibGlycinamide_synth"/>
</dbReference>
<reference evidence="17 18" key="1">
    <citation type="submission" date="2015-12" db="EMBL/GenBank/DDBJ databases">
        <title>Draft genome sequence of the thermoanaerobe Thermotalea metallivorans, an isolate from the runoff channel of the Great Artesian Basin, Australia.</title>
        <authorList>
            <person name="Patel B.K."/>
        </authorList>
    </citation>
    <scope>NUCLEOTIDE SEQUENCE [LARGE SCALE GENOMIC DNA]</scope>
    <source>
        <strain evidence="17 18">B2-1</strain>
    </source>
</reference>
<dbReference type="PATRIC" id="fig|520762.4.peg.3192"/>
<dbReference type="PROSITE" id="PS50975">
    <property type="entry name" value="ATP_GRASP"/>
    <property type="match status" value="1"/>
</dbReference>
<keyword evidence="6" id="KW-0479">Metal-binding</keyword>
<accession>A0A140KZS6</accession>
<dbReference type="SUPFAM" id="SSF52440">
    <property type="entry name" value="PreATP-grasp domain"/>
    <property type="match status" value="1"/>
</dbReference>
<comment type="pathway">
    <text evidence="3 14">Purine metabolism; IMP biosynthesis via de novo pathway; N(1)-(5-phospho-D-ribosyl)glycinamide from 5-phospho-alpha-D-ribose 1-diphosphate: step 2/2.</text>
</comment>
<dbReference type="InterPro" id="IPR020561">
    <property type="entry name" value="PRibGlycinamid_synth_ATP-grasp"/>
</dbReference>
<evidence type="ECO:0000256" key="15">
    <source>
        <dbReference type="PROSITE-ProRule" id="PRU00409"/>
    </source>
</evidence>
<dbReference type="InterPro" id="IPR020562">
    <property type="entry name" value="PRibGlycinamide_synth_N"/>
</dbReference>
<dbReference type="GO" id="GO:0006189">
    <property type="term" value="P:'de novo' IMP biosynthetic process"/>
    <property type="evidence" value="ECO:0007669"/>
    <property type="project" value="UniProtKB-UniRule"/>
</dbReference>
<keyword evidence="7 15" id="KW-0547">Nucleotide-binding</keyword>
<dbReference type="GO" id="GO:0009113">
    <property type="term" value="P:purine nucleobase biosynthetic process"/>
    <property type="evidence" value="ECO:0007669"/>
    <property type="project" value="InterPro"/>
</dbReference>
<dbReference type="InterPro" id="IPR011054">
    <property type="entry name" value="Rudment_hybrid_motif"/>
</dbReference>
<organism evidence="17 18">
    <name type="scientific">Thermotalea metallivorans</name>
    <dbReference type="NCBI Taxonomy" id="520762"/>
    <lineage>
        <taxon>Bacteria</taxon>
        <taxon>Bacillati</taxon>
        <taxon>Bacillota</taxon>
        <taxon>Clostridia</taxon>
        <taxon>Peptostreptococcales</taxon>
        <taxon>Thermotaleaceae</taxon>
        <taxon>Thermotalea</taxon>
    </lineage>
</organism>
<dbReference type="STRING" id="520762.AN619_28930"/>
<name>A0A140KZS6_9FIRM</name>
<dbReference type="PANTHER" id="PTHR43472:SF1">
    <property type="entry name" value="PHOSPHORIBOSYLAMINE--GLYCINE LIGASE, CHLOROPLASTIC"/>
    <property type="match status" value="1"/>
</dbReference>
<evidence type="ECO:0000256" key="1">
    <source>
        <dbReference type="ARBA" id="ARBA00001936"/>
    </source>
</evidence>
<dbReference type="Pfam" id="PF01071">
    <property type="entry name" value="GARS_A"/>
    <property type="match status" value="1"/>
</dbReference>
<dbReference type="AlphaFoldDB" id="A0A140KZS6"/>
<dbReference type="FunFam" id="3.40.50.20:FF:000006">
    <property type="entry name" value="Phosphoribosylamine--glycine ligase, chloroplastic"/>
    <property type="match status" value="1"/>
</dbReference>